<dbReference type="InterPro" id="IPR001029">
    <property type="entry name" value="Flagellin_N"/>
</dbReference>
<gene>
    <name evidence="4" type="ORF">ACY05_01750</name>
</gene>
<dbReference type="PANTHER" id="PTHR42792:SF2">
    <property type="entry name" value="FLAGELLIN"/>
    <property type="match status" value="1"/>
</dbReference>
<accession>A0A656Z9Z8</accession>
<proteinExistence type="inferred from homology"/>
<dbReference type="Pfam" id="PF00700">
    <property type="entry name" value="Flagellin_C"/>
    <property type="match status" value="1"/>
</dbReference>
<keyword evidence="5" id="KW-1185">Reference proteome</keyword>
<keyword evidence="4" id="KW-0966">Cell projection</keyword>
<comment type="subcellular location">
    <subcellularLocation>
        <location evidence="3">Secreted</location>
    </subcellularLocation>
    <subcellularLocation>
        <location evidence="3">Bacterial flagellum</location>
    </subcellularLocation>
</comment>
<protein>
    <recommendedName>
        <fullName evidence="3">Flagellin</fullName>
    </recommendedName>
</protein>
<evidence type="ECO:0000313" key="5">
    <source>
        <dbReference type="Proteomes" id="UP000243416"/>
    </source>
</evidence>
<dbReference type="PANTHER" id="PTHR42792">
    <property type="entry name" value="FLAGELLIN"/>
    <property type="match status" value="1"/>
</dbReference>
<evidence type="ECO:0000256" key="3">
    <source>
        <dbReference type="RuleBase" id="RU362073"/>
    </source>
</evidence>
<reference evidence="4 5" key="1">
    <citation type="journal article" date="2016" name="ISME J.">
        <title>Integrated multi-omics analyses reveal the biochemical mechanisms and phylogenetic relevance of anaerobic androgen biodegradation in the environment.</title>
        <authorList>
            <person name="Yang F.C."/>
            <person name="Chen Y.L."/>
            <person name="Tang S.L."/>
            <person name="Yu C.P."/>
            <person name="Wang P.H."/>
            <person name="Ismail W."/>
            <person name="Wang C.H."/>
            <person name="Ding J.Y."/>
            <person name="Yang C.Y."/>
            <person name="Yang C.Y."/>
            <person name="Chiang Y.R."/>
        </authorList>
    </citation>
    <scope>NUCLEOTIDE SEQUENCE [LARGE SCALE GENOMIC DNA]</scope>
    <source>
        <strain evidence="4 5">DSM 13999</strain>
    </source>
</reference>
<dbReference type="GO" id="GO:0005198">
    <property type="term" value="F:structural molecule activity"/>
    <property type="evidence" value="ECO:0007669"/>
    <property type="project" value="UniProtKB-UniRule"/>
</dbReference>
<dbReference type="AlphaFoldDB" id="A0A656Z9Z8"/>
<comment type="function">
    <text evidence="3">Flagellin is the subunit protein which polymerizes to form the filaments of bacterial flagella.</text>
</comment>
<dbReference type="GO" id="GO:0009288">
    <property type="term" value="C:bacterial-type flagellum"/>
    <property type="evidence" value="ECO:0007669"/>
    <property type="project" value="UniProtKB-SubCell"/>
</dbReference>
<dbReference type="GO" id="GO:0005576">
    <property type="term" value="C:extracellular region"/>
    <property type="evidence" value="ECO:0007669"/>
    <property type="project" value="UniProtKB-SubCell"/>
</dbReference>
<dbReference type="EMBL" id="LFZK01000001">
    <property type="protein sequence ID" value="KYC29286.1"/>
    <property type="molecule type" value="Genomic_DNA"/>
</dbReference>
<comment type="similarity">
    <text evidence="1 3">Belongs to the bacterial flagellin family.</text>
</comment>
<name>A0A656Z9Z8_9PROT</name>
<dbReference type="InterPro" id="IPR042187">
    <property type="entry name" value="Flagellin_C_sub2"/>
</dbReference>
<sequence>MASVINTNIASINAQRNLSASSSLLETSLQRLSSGLRINSAKDDAAGLAIAERFTTQIRGLNQAVRNANDGISLAQSGEGALGELTQNLQRVRELALQSANATNSNTDRSAIDLEVQQRMQEIDRVASQTSFNGRYLLDGSFGSATFQVGANVGQTIGFDLGASTSMRLDSVGAVAKATSTTDLAGLIEGSAATFTTAAADLFADYSTIDATTGTSTVAVTAAAVANDTFVLDGITFTFVQGGAASETITSATAVTITRDISGTPLTNDTTAAALKAAIDAYKADSANADGRLDDITATVGTNTLTLTYATAGLPSTNHAMSVSGTLAATINVDASGADADTSANSDFSITVPGGSAFNVTLDSNITSAANLLSAIQGAAGYSAAGFTVASDGTNLTFTAKNAAAGSIVMGGTETLTAVTDGDVAGVAAAPITVAGNFSIKLGDADAVQVADGSYATAQSLVAAVNRALAGNGQASLNDDGTMSIVSGQTITVTGSVGTTTVGMGADPITASGSLTGGNVKTVAGANELIQRIDAALTSVSDLRSTFGAIQNRFESAIANMQATSENLTASRSRIQDADFAQETANLTRAQILQQAGIAMLSQANSMPNMVLSLLR</sequence>
<evidence type="ECO:0000256" key="1">
    <source>
        <dbReference type="ARBA" id="ARBA00005709"/>
    </source>
</evidence>
<dbReference type="Pfam" id="PF00669">
    <property type="entry name" value="Flagellin_N"/>
    <property type="match status" value="1"/>
</dbReference>
<dbReference type="OrthoDB" id="9796789at2"/>
<keyword evidence="3" id="KW-0964">Secreted</keyword>
<dbReference type="Gene3D" id="6.10.280.190">
    <property type="match status" value="1"/>
</dbReference>
<evidence type="ECO:0000256" key="2">
    <source>
        <dbReference type="ARBA" id="ARBA00023143"/>
    </source>
</evidence>
<organism evidence="4 5">
    <name type="scientific">Sterolibacterium denitrificans</name>
    <dbReference type="NCBI Taxonomy" id="157592"/>
    <lineage>
        <taxon>Bacteria</taxon>
        <taxon>Pseudomonadati</taxon>
        <taxon>Pseudomonadota</taxon>
        <taxon>Betaproteobacteria</taxon>
        <taxon>Nitrosomonadales</taxon>
        <taxon>Sterolibacteriaceae</taxon>
        <taxon>Sterolibacterium</taxon>
    </lineage>
</organism>
<evidence type="ECO:0000313" key="4">
    <source>
        <dbReference type="EMBL" id="KYC29286.1"/>
    </source>
</evidence>
<keyword evidence="4" id="KW-0282">Flagellum</keyword>
<dbReference type="Gene3D" id="6.10.10.10">
    <property type="entry name" value="Flagellar export chaperone, C-terminal domain"/>
    <property type="match status" value="1"/>
</dbReference>
<comment type="caution">
    <text evidence="4">The sequence shown here is derived from an EMBL/GenBank/DDBJ whole genome shotgun (WGS) entry which is preliminary data.</text>
</comment>
<dbReference type="Proteomes" id="UP000243416">
    <property type="component" value="Unassembled WGS sequence"/>
</dbReference>
<dbReference type="Gene3D" id="1.20.1330.10">
    <property type="entry name" value="f41 fragment of flagellin, N-terminal domain"/>
    <property type="match status" value="2"/>
</dbReference>
<dbReference type="PRINTS" id="PR00207">
    <property type="entry name" value="FLAGELLIN"/>
</dbReference>
<keyword evidence="2 3" id="KW-0975">Bacterial flagellum</keyword>
<keyword evidence="4" id="KW-0969">Cilium</keyword>
<dbReference type="Gene3D" id="2.60.40.4390">
    <property type="match status" value="1"/>
</dbReference>
<dbReference type="InterPro" id="IPR046358">
    <property type="entry name" value="Flagellin_C"/>
</dbReference>
<dbReference type="SUPFAM" id="SSF64518">
    <property type="entry name" value="Phase 1 flagellin"/>
    <property type="match status" value="2"/>
</dbReference>
<dbReference type="InterPro" id="IPR001492">
    <property type="entry name" value="Flagellin"/>
</dbReference>
<dbReference type="RefSeq" id="WP_067169952.1">
    <property type="nucleotide sequence ID" value="NZ_LFZK01000001.1"/>
</dbReference>